<evidence type="ECO:0008006" key="4">
    <source>
        <dbReference type="Google" id="ProtNLM"/>
    </source>
</evidence>
<dbReference type="PATRIC" id="fig|1353534.3.peg.118"/>
<feature type="transmembrane region" description="Helical" evidence="1">
    <location>
        <begin position="31"/>
        <end position="53"/>
    </location>
</feature>
<evidence type="ECO:0000313" key="2">
    <source>
        <dbReference type="EMBL" id="OBR97197.1"/>
    </source>
</evidence>
<accession>A0A1A6B4H0</accession>
<keyword evidence="1" id="KW-1133">Transmembrane helix</keyword>
<keyword evidence="3" id="KW-1185">Reference proteome</keyword>
<gene>
    <name evidence="2" type="ORF">CLRAG_01160</name>
</gene>
<dbReference type="EMBL" id="LROS01000001">
    <property type="protein sequence ID" value="OBR97197.1"/>
    <property type="molecule type" value="Genomic_DNA"/>
</dbReference>
<keyword evidence="1" id="KW-0812">Transmembrane</keyword>
<reference evidence="2 3" key="1">
    <citation type="journal article" date="2012" name="Front. Microbiol.">
        <title>Draft Genome Sequence of the Virulent Strain 01-B526 of the Fish Pathogen Aeromonas salmonicida.</title>
        <authorList>
            <person name="Charette S.J."/>
            <person name="Brochu F."/>
            <person name="Boyle B."/>
            <person name="Filion G."/>
            <person name="Tanaka K.H."/>
            <person name="Derome N."/>
        </authorList>
    </citation>
    <scope>NUCLEOTIDE SEQUENCE [LARGE SCALE GENOMIC DNA]</scope>
    <source>
        <strain evidence="2 3">P11</strain>
    </source>
</reference>
<sequence>MACVALLLPTLLILIVQRCYTRIAKYSATQGLLDGVVIVIASFSVIVVFKIFVSNGIDVETIAIASISSILAISRRVSTNVILLVSVLVGVVF</sequence>
<name>A0A1A6B4H0_9CLOT</name>
<dbReference type="Proteomes" id="UP000093954">
    <property type="component" value="Unassembled WGS sequence"/>
</dbReference>
<evidence type="ECO:0000313" key="3">
    <source>
        <dbReference type="Proteomes" id="UP000093954"/>
    </source>
</evidence>
<protein>
    <recommendedName>
        <fullName evidence="4">Chromate transporter</fullName>
    </recommendedName>
</protein>
<evidence type="ECO:0000256" key="1">
    <source>
        <dbReference type="SAM" id="Phobius"/>
    </source>
</evidence>
<proteinExistence type="predicted"/>
<organism evidence="2 3">
    <name type="scientific">Clostridium ragsdalei P11</name>
    <dbReference type="NCBI Taxonomy" id="1353534"/>
    <lineage>
        <taxon>Bacteria</taxon>
        <taxon>Bacillati</taxon>
        <taxon>Bacillota</taxon>
        <taxon>Clostridia</taxon>
        <taxon>Eubacteriales</taxon>
        <taxon>Clostridiaceae</taxon>
        <taxon>Clostridium</taxon>
    </lineage>
</organism>
<keyword evidence="1" id="KW-0472">Membrane</keyword>
<dbReference type="AlphaFoldDB" id="A0A1A6B4H0"/>
<comment type="caution">
    <text evidence="2">The sequence shown here is derived from an EMBL/GenBank/DDBJ whole genome shotgun (WGS) entry which is preliminary data.</text>
</comment>